<dbReference type="EMBL" id="CAJQZP010000501">
    <property type="protein sequence ID" value="CAG4964542.1"/>
    <property type="molecule type" value="Genomic_DNA"/>
</dbReference>
<reference evidence="12" key="1">
    <citation type="submission" date="2021-04" db="EMBL/GenBank/DDBJ databases">
        <authorList>
            <person name="Tunstrom K."/>
        </authorList>
    </citation>
    <scope>NUCLEOTIDE SEQUENCE</scope>
</reference>
<evidence type="ECO:0000256" key="7">
    <source>
        <dbReference type="ARBA" id="ARBA00022658"/>
    </source>
</evidence>
<dbReference type="GO" id="GO:0032483">
    <property type="term" value="P:regulation of Rab protein signal transduction"/>
    <property type="evidence" value="ECO:0007669"/>
    <property type="project" value="TreeGrafter"/>
</dbReference>
<feature type="compositionally biased region" description="Polar residues" evidence="10">
    <location>
        <begin position="887"/>
        <end position="898"/>
    </location>
</feature>
<feature type="region of interest" description="Disordered" evidence="10">
    <location>
        <begin position="1771"/>
        <end position="2037"/>
    </location>
</feature>
<accession>A0A8S3WJR4</accession>
<feature type="compositionally biased region" description="Polar residues" evidence="10">
    <location>
        <begin position="1861"/>
        <end position="1874"/>
    </location>
</feature>
<feature type="compositionally biased region" description="Gly residues" evidence="10">
    <location>
        <begin position="1087"/>
        <end position="1100"/>
    </location>
</feature>
<dbReference type="GO" id="GO:0005829">
    <property type="term" value="C:cytosol"/>
    <property type="evidence" value="ECO:0007669"/>
    <property type="project" value="TreeGrafter"/>
</dbReference>
<dbReference type="SMART" id="SM00801">
    <property type="entry name" value="dDENN"/>
    <property type="match status" value="1"/>
</dbReference>
<feature type="compositionally biased region" description="Polar residues" evidence="10">
    <location>
        <begin position="1799"/>
        <end position="1817"/>
    </location>
</feature>
<dbReference type="GO" id="GO:0006915">
    <property type="term" value="P:apoptotic process"/>
    <property type="evidence" value="ECO:0007669"/>
    <property type="project" value="UniProtKB-KW"/>
</dbReference>
<evidence type="ECO:0000256" key="2">
    <source>
        <dbReference type="ARBA" id="ARBA00004496"/>
    </source>
</evidence>
<evidence type="ECO:0000256" key="8">
    <source>
        <dbReference type="ARBA" id="ARBA00022703"/>
    </source>
</evidence>
<dbReference type="FunFam" id="3.40.50.11500:FF:000002">
    <property type="entry name" value="MAP kinase-activating death domain protein-like Protein"/>
    <property type="match status" value="1"/>
</dbReference>
<feature type="compositionally biased region" description="Polar residues" evidence="10">
    <location>
        <begin position="1998"/>
        <end position="2016"/>
    </location>
</feature>
<dbReference type="Pfam" id="PF02141">
    <property type="entry name" value="DENN"/>
    <property type="match status" value="1"/>
</dbReference>
<feature type="compositionally biased region" description="Basic and acidic residues" evidence="10">
    <location>
        <begin position="1819"/>
        <end position="1830"/>
    </location>
</feature>
<evidence type="ECO:0000256" key="3">
    <source>
        <dbReference type="ARBA" id="ARBA00005978"/>
    </source>
</evidence>
<dbReference type="SMART" id="SM00799">
    <property type="entry name" value="DENN"/>
    <property type="match status" value="1"/>
</dbReference>
<feature type="compositionally biased region" description="Low complexity" evidence="10">
    <location>
        <begin position="1282"/>
        <end position="1291"/>
    </location>
</feature>
<dbReference type="InterPro" id="IPR005113">
    <property type="entry name" value="uDENN_dom"/>
</dbReference>
<feature type="region of interest" description="Disordered" evidence="10">
    <location>
        <begin position="1074"/>
        <end position="1100"/>
    </location>
</feature>
<dbReference type="SMART" id="SM00800">
    <property type="entry name" value="uDENN"/>
    <property type="match status" value="1"/>
</dbReference>
<evidence type="ECO:0000256" key="10">
    <source>
        <dbReference type="SAM" id="MobiDB-lite"/>
    </source>
</evidence>
<dbReference type="InterPro" id="IPR057469">
    <property type="entry name" value="PH_MADD"/>
</dbReference>
<feature type="compositionally biased region" description="Polar residues" evidence="10">
    <location>
        <begin position="839"/>
        <end position="850"/>
    </location>
</feature>
<feature type="domain" description="UDENN" evidence="11">
    <location>
        <begin position="14"/>
        <end position="643"/>
    </location>
</feature>
<feature type="compositionally biased region" description="Low complexity" evidence="10">
    <location>
        <begin position="786"/>
        <end position="797"/>
    </location>
</feature>
<evidence type="ECO:0000256" key="6">
    <source>
        <dbReference type="ARBA" id="ARBA00022490"/>
    </source>
</evidence>
<protein>
    <recommendedName>
        <fullName evidence="4">MAP kinase-activating death domain protein</fullName>
    </recommendedName>
</protein>
<feature type="compositionally biased region" description="Low complexity" evidence="10">
    <location>
        <begin position="870"/>
        <end position="880"/>
    </location>
</feature>
<dbReference type="PROSITE" id="PS50211">
    <property type="entry name" value="DENN"/>
    <property type="match status" value="1"/>
</dbReference>
<keyword evidence="6" id="KW-0963">Cytoplasm</keyword>
<dbReference type="InterPro" id="IPR037516">
    <property type="entry name" value="Tripartite_DENN"/>
</dbReference>
<dbReference type="InterPro" id="IPR056574">
    <property type="entry name" value="Death_MADD"/>
</dbReference>
<keyword evidence="5" id="KW-1003">Cell membrane</keyword>
<dbReference type="GO" id="GO:0005085">
    <property type="term" value="F:guanyl-nucleotide exchange factor activity"/>
    <property type="evidence" value="ECO:0007669"/>
    <property type="project" value="UniProtKB-KW"/>
</dbReference>
<proteinExistence type="inferred from homology"/>
<comment type="caution">
    <text evidence="12">The sequence shown here is derived from an EMBL/GenBank/DDBJ whole genome shotgun (WGS) entry which is preliminary data.</text>
</comment>
<name>A0A8S3WJR4_PARAO</name>
<feature type="region of interest" description="Disordered" evidence="10">
    <location>
        <begin position="500"/>
        <end position="557"/>
    </location>
</feature>
<feature type="region of interest" description="Disordered" evidence="10">
    <location>
        <begin position="692"/>
        <end position="740"/>
    </location>
</feature>
<comment type="subcellular location">
    <subcellularLocation>
        <location evidence="1">Cell membrane</location>
    </subcellularLocation>
    <subcellularLocation>
        <location evidence="2">Cytoplasm</location>
    </subcellularLocation>
</comment>
<sequence length="2037" mass="225109">MDVQKQQLCPRLVDYLTIVGAKPYTSGKGLAPVQAPELLRRYPLTNHDDFPLPLDMVYFCQPEGCVSVGPRRQISQIATRDTASFVFTLTDKDSGKTRYGVCVNFYRAVERAPAPGPRDRSVLRRESWRKSMEKSSDSAFSSDYRSSNVAPSDSERDCSATLAPRLAPAPDSESGGSHSPSPRASRKRQRIRNHSLTSLCLLSHHPFFSTFRECLFILKKLIDACNESSSPRRVGASRQIFRDTVWSVLTGQSYDNTPTIVLHDVKEIETWILRLLSAPVPVPGKTRVELEVLSPTAHAPLLFALPDHTRFTLVDFPLHLPLELLGVDTCLKVLTLIMMENKVVVQSRDYNALSMSVMALVAMLYPLEYMFPAIPLLPSCMNCAEQLLLAPTPFLIGIPATFFTYKKNFRLPDDIWLVDLDATKLICPTGSDQDLPPLPEPESSVLKNHLKQAVHLMEITGTGALNSLTNSSVEQATAPIMPSRRDSVGGATLKVQQPLYRESGSHSAPQSTAHSTPESRRVSVGSAGHTPQRHSLASPHSPHTPHTPHTPQQTFNPLIYGHDVDSVDIATRVAMVRFFNSQNVLANFMEHTRTLRLYPRPVVAFQINSFLRSRPRTSSFLNKFARTQAVEFLAEWSLTPCNVAFLRVQTGVFDPRQIGDKPKWFADQLQPIRFAVWDDGSSLNGALRQLQRHENQPTDESGSDSDAAESTSSSYSSLSDFVSEMASSDLSPGGNPHQQHVIGETYNAVVQVRMTLSSSLDPKTVYSPPSSLMYGDEDECKDEGRTSTSPSPSASSSDHSEMSDEEMPVDERQKTTDSHPPPAKKSDTDSGSFGRESDSNSTTTPKTVVSRQRAAADSGSTSDSERALTPSHYSQPPSHSHAAHVKNTGSGVSRQASQTSLLEQFAAQAKELVRETTRQSSQEGLLAHMDKKGKAAQVDDKKIFAPLQQFTHHAKKAAEEASKSVQEASKSALEASKTATAASKNTLEDLTYVSKSTFGDITKSAKEAAAKKGLLIKTESQEASSAANARRDSTALQTTNLLATTHRDFFSNISSDLNGLAASTSSMFSDFFGSKGKQAKPEAGRSTGSGGAGSAGGAGGAGAPLATFGPFSQGARGLVQRSPLIRHAAPAPHSPPHTTRTNANTENQAFLNDLVQHVLEGEGVGWLKLNRLKKLMEDESYRNMVLSKLNRNFNRKITPNDKVDDVFISKPVWKGMLKVLQAVVHGLEHTYSNFGLGGMASVFQLTEMAHTHYWSKEVAGVEHGGMGGSALTEHYGRHDETPSSSPSSRKSSQTDVPVLNYPEMDSSEAQSTTEMFKDMLNQKRNLLFSKLTSFDSDAAHSSDCSADESGSITTNRANLLDHRASFKSNLSDTDVMFVNQAGRGEGLVGNKPRAASVFSSKSSLSGYRPPVGVPTTSPLTSPDTARTYLYQGLIGKERSNLWDQMQFWEDAFLDAVSQERDMIGMDQGANEMMERYKCLSETERKRLEHEEDRLLSTALYNLTAAMVLFGVQADVVRNKVRRLLAKSHIGLIYSQEVNHLLDVVHNLHGNDIELKPLGSRQLRRATFTVHEGEAGGELRFMEVRDDGLVLRSTQGTIVERWWYERLVNMTYSPKIRILCLWRKNGGQTQLHKYYTKKCKALYYCIKEAMEKSGRRQDAAELGGEFPIQDCATGEGGLIQVCMEGVGLLFHHSKDFEFFVRLDHIRKCFTQNGGIFVLEEFNPKTRQIIQRKYKSIMADQICYAVLCVFSYFAAGQEQKKVILEQAARLPPQAAPEPNPVTLAKSHADKTEAVVPKTVTRKNFTSEQSSETASPTARSSIKMERPESRVETRSTYAKSNIVPESDPKVPLEIQRIPSDRQYRTTPQKQFVEQSRSSPERQLDDLTRSSLSQSRGGNCSPDRTSQNTDRRSSMDKQHEVQEKPVTQRTENLPPRRPPPPAPIQQRLTRAHSQAAAYRTPEPPEVPPRRPPAPPPRQLSAAADLNTLPKSTSPVRRPPPAQRQTSVNAPFTSSNPFSTPRHTEFVIPQRNNSRRPSTEHN</sequence>
<feature type="compositionally biased region" description="Basic and acidic residues" evidence="10">
    <location>
        <begin position="1875"/>
        <end position="1884"/>
    </location>
</feature>
<evidence type="ECO:0000259" key="11">
    <source>
        <dbReference type="PROSITE" id="PS50211"/>
    </source>
</evidence>
<dbReference type="Proteomes" id="UP000691718">
    <property type="component" value="Unassembled WGS sequence"/>
</dbReference>
<keyword evidence="9" id="KW-0472">Membrane</keyword>
<dbReference type="InterPro" id="IPR039980">
    <property type="entry name" value="MADD"/>
</dbReference>
<dbReference type="Pfam" id="PF03456">
    <property type="entry name" value="uDENN"/>
    <property type="match status" value="1"/>
</dbReference>
<feature type="region of interest" description="Disordered" evidence="10">
    <location>
        <begin position="1265"/>
        <end position="1311"/>
    </location>
</feature>
<evidence type="ECO:0000256" key="5">
    <source>
        <dbReference type="ARBA" id="ARBA00022475"/>
    </source>
</evidence>
<feature type="region of interest" description="Disordered" evidence="10">
    <location>
        <begin position="138"/>
        <end position="189"/>
    </location>
</feature>
<dbReference type="Pfam" id="PF23629">
    <property type="entry name" value="Death_MADD"/>
    <property type="match status" value="1"/>
</dbReference>
<gene>
    <name evidence="12" type="ORF">PAPOLLO_LOCUS7206</name>
</gene>
<organism evidence="12 13">
    <name type="scientific">Parnassius apollo</name>
    <name type="common">Apollo butterfly</name>
    <name type="synonym">Papilio apollo</name>
    <dbReference type="NCBI Taxonomy" id="110799"/>
    <lineage>
        <taxon>Eukaryota</taxon>
        <taxon>Metazoa</taxon>
        <taxon>Ecdysozoa</taxon>
        <taxon>Arthropoda</taxon>
        <taxon>Hexapoda</taxon>
        <taxon>Insecta</taxon>
        <taxon>Pterygota</taxon>
        <taxon>Neoptera</taxon>
        <taxon>Endopterygota</taxon>
        <taxon>Lepidoptera</taxon>
        <taxon>Glossata</taxon>
        <taxon>Ditrysia</taxon>
        <taxon>Papilionoidea</taxon>
        <taxon>Papilionidae</taxon>
        <taxon>Parnassiinae</taxon>
        <taxon>Parnassini</taxon>
        <taxon>Parnassius</taxon>
        <taxon>Parnassius</taxon>
    </lineage>
</organism>
<dbReference type="GO" id="GO:0042981">
    <property type="term" value="P:regulation of apoptotic process"/>
    <property type="evidence" value="ECO:0007669"/>
    <property type="project" value="TreeGrafter"/>
</dbReference>
<keyword evidence="8" id="KW-0053">Apoptosis</keyword>
<dbReference type="GO" id="GO:0005886">
    <property type="term" value="C:plasma membrane"/>
    <property type="evidence" value="ECO:0007669"/>
    <property type="project" value="UniProtKB-SubCell"/>
</dbReference>
<dbReference type="PANTHER" id="PTHR13008">
    <property type="entry name" value="MAP-KINASE ACTIVATING DEATH DOMAIN PROTEIN MADD /DENN/AEX-3 C.ELEGANS"/>
    <property type="match status" value="1"/>
</dbReference>
<comment type="similarity">
    <text evidence="3">Belongs to the MADD family.</text>
</comment>
<feature type="compositionally biased region" description="Pro residues" evidence="10">
    <location>
        <begin position="1957"/>
        <end position="1973"/>
    </location>
</feature>
<dbReference type="OrthoDB" id="6282239at2759"/>
<dbReference type="InterPro" id="IPR005112">
    <property type="entry name" value="dDENN_dom"/>
</dbReference>
<evidence type="ECO:0000256" key="1">
    <source>
        <dbReference type="ARBA" id="ARBA00004236"/>
    </source>
</evidence>
<dbReference type="PANTHER" id="PTHR13008:SF7">
    <property type="entry name" value="MAP KINASE-ACTIVATING DEATH DOMAIN PROTEIN"/>
    <property type="match status" value="1"/>
</dbReference>
<dbReference type="InterPro" id="IPR001194">
    <property type="entry name" value="cDENN_dom"/>
</dbReference>
<evidence type="ECO:0000256" key="4">
    <source>
        <dbReference type="ARBA" id="ARBA00017868"/>
    </source>
</evidence>
<keyword evidence="13" id="KW-1185">Reference proteome</keyword>
<dbReference type="Pfam" id="PF25328">
    <property type="entry name" value="PH_MADD"/>
    <property type="match status" value="1"/>
</dbReference>
<feature type="compositionally biased region" description="Basic and acidic residues" evidence="10">
    <location>
        <begin position="1905"/>
        <end position="1919"/>
    </location>
</feature>
<evidence type="ECO:0000256" key="9">
    <source>
        <dbReference type="ARBA" id="ARBA00023136"/>
    </source>
</evidence>
<feature type="compositionally biased region" description="Polar residues" evidence="10">
    <location>
        <begin position="1885"/>
        <end position="1904"/>
    </location>
</feature>
<feature type="compositionally biased region" description="Low complexity" evidence="10">
    <location>
        <begin position="138"/>
        <end position="147"/>
    </location>
</feature>
<evidence type="ECO:0000313" key="13">
    <source>
        <dbReference type="Proteomes" id="UP000691718"/>
    </source>
</evidence>
<feature type="compositionally biased region" description="Polar residues" evidence="10">
    <location>
        <begin position="505"/>
        <end position="516"/>
    </location>
</feature>
<keyword evidence="7" id="KW-0344">Guanine-nucleotide releasing factor</keyword>
<evidence type="ECO:0000313" key="12">
    <source>
        <dbReference type="EMBL" id="CAG4964542.1"/>
    </source>
</evidence>
<feature type="region of interest" description="Disordered" evidence="10">
    <location>
        <begin position="760"/>
        <end position="898"/>
    </location>
</feature>
<feature type="compositionally biased region" description="Low complexity" evidence="10">
    <location>
        <begin position="708"/>
        <end position="724"/>
    </location>
</feature>